<organism evidence="5 6">
    <name type="scientific">Leptotrombidium deliense</name>
    <dbReference type="NCBI Taxonomy" id="299467"/>
    <lineage>
        <taxon>Eukaryota</taxon>
        <taxon>Metazoa</taxon>
        <taxon>Ecdysozoa</taxon>
        <taxon>Arthropoda</taxon>
        <taxon>Chelicerata</taxon>
        <taxon>Arachnida</taxon>
        <taxon>Acari</taxon>
        <taxon>Acariformes</taxon>
        <taxon>Trombidiformes</taxon>
        <taxon>Prostigmata</taxon>
        <taxon>Anystina</taxon>
        <taxon>Parasitengona</taxon>
        <taxon>Trombiculoidea</taxon>
        <taxon>Trombiculidae</taxon>
        <taxon>Leptotrombidium</taxon>
    </lineage>
</organism>
<dbReference type="InterPro" id="IPR032675">
    <property type="entry name" value="LRR_dom_sf"/>
</dbReference>
<sequence>MFIASLLFTFLFFVNNTSARNDASKDNRSMVGFSFYRPNKQDRTATVVNSGPNELNKWCPPAIRRDLQPHCLCNGPYVFPVISCQQLNNEREVRRMKTIKFPITNIGKFRFNDSIVTRFDTFNMPIKMAIQFIEIEKTRITEIDLKAFDASSDTLVRLTVVHSNLSKFPFSYLKNFKRLQYLDLFYNQLTQIHDFAFGSNSILTHIDLSFNSISYIGSYAFYDLPNLKHLDLRFNKIKVLNNNAFTSRFPKYDLNDGLSLDISHNKMFFIADDAFSRTTFKKIDISHNVLKKFGYTQFEPIIRTMITVGKGMIQVEGKHSANLTNLANTNKTIHSNKLHKNYIT</sequence>
<evidence type="ECO:0000256" key="4">
    <source>
        <dbReference type="SAM" id="SignalP"/>
    </source>
</evidence>
<name>A0A443S417_9ACAR</name>
<feature type="chain" id="PRO_5019002722" evidence="4">
    <location>
        <begin position="20"/>
        <end position="344"/>
    </location>
</feature>
<evidence type="ECO:0000256" key="1">
    <source>
        <dbReference type="ARBA" id="ARBA00022614"/>
    </source>
</evidence>
<keyword evidence="6" id="KW-1185">Reference proteome</keyword>
<gene>
    <name evidence="5" type="ORF">B4U80_11661</name>
</gene>
<evidence type="ECO:0000313" key="5">
    <source>
        <dbReference type="EMBL" id="RWS22267.1"/>
    </source>
</evidence>
<protein>
    <submittedName>
        <fullName evidence="5">Oplophorus-luciferin 2-monooxygenase non-catalytic subunit-like protein</fullName>
    </submittedName>
</protein>
<keyword evidence="3" id="KW-0677">Repeat</keyword>
<evidence type="ECO:0000256" key="2">
    <source>
        <dbReference type="ARBA" id="ARBA00022729"/>
    </source>
</evidence>
<evidence type="ECO:0000313" key="6">
    <source>
        <dbReference type="Proteomes" id="UP000288716"/>
    </source>
</evidence>
<dbReference type="VEuPathDB" id="VectorBase:LDEU009773"/>
<dbReference type="InterPro" id="IPR001611">
    <property type="entry name" value="Leu-rich_rpt"/>
</dbReference>
<dbReference type="InterPro" id="IPR003591">
    <property type="entry name" value="Leu-rich_rpt_typical-subtyp"/>
</dbReference>
<keyword evidence="5" id="KW-0503">Monooxygenase</keyword>
<dbReference type="AlphaFoldDB" id="A0A443S417"/>
<comment type="caution">
    <text evidence="5">The sequence shown here is derived from an EMBL/GenBank/DDBJ whole genome shotgun (WGS) entry which is preliminary data.</text>
</comment>
<dbReference type="Pfam" id="PF00560">
    <property type="entry name" value="LRR_1"/>
    <property type="match status" value="1"/>
</dbReference>
<keyword evidence="2 4" id="KW-0732">Signal</keyword>
<proteinExistence type="predicted"/>
<evidence type="ECO:0000256" key="3">
    <source>
        <dbReference type="ARBA" id="ARBA00022737"/>
    </source>
</evidence>
<dbReference type="InterPro" id="IPR050541">
    <property type="entry name" value="LRR_TM_domain-containing"/>
</dbReference>
<keyword evidence="1" id="KW-0433">Leucine-rich repeat</keyword>
<feature type="signal peptide" evidence="4">
    <location>
        <begin position="1"/>
        <end position="19"/>
    </location>
</feature>
<dbReference type="PROSITE" id="PS51450">
    <property type="entry name" value="LRR"/>
    <property type="match status" value="2"/>
</dbReference>
<dbReference type="GO" id="GO:0005886">
    <property type="term" value="C:plasma membrane"/>
    <property type="evidence" value="ECO:0007669"/>
    <property type="project" value="TreeGrafter"/>
</dbReference>
<accession>A0A443S417</accession>
<dbReference type="STRING" id="299467.A0A443S417"/>
<dbReference type="Pfam" id="PF13855">
    <property type="entry name" value="LRR_8"/>
    <property type="match status" value="1"/>
</dbReference>
<dbReference type="PANTHER" id="PTHR24369:SF210">
    <property type="entry name" value="CHAOPTIN-RELATED"/>
    <property type="match status" value="1"/>
</dbReference>
<dbReference type="EMBL" id="NCKV01009295">
    <property type="protein sequence ID" value="RWS22267.1"/>
    <property type="molecule type" value="Genomic_DNA"/>
</dbReference>
<keyword evidence="5" id="KW-0560">Oxidoreductase</keyword>
<dbReference type="OrthoDB" id="2013775at2759"/>
<dbReference type="Proteomes" id="UP000288716">
    <property type="component" value="Unassembled WGS sequence"/>
</dbReference>
<dbReference type="Gene3D" id="3.80.10.10">
    <property type="entry name" value="Ribonuclease Inhibitor"/>
    <property type="match status" value="1"/>
</dbReference>
<dbReference type="GO" id="GO:0004497">
    <property type="term" value="F:monooxygenase activity"/>
    <property type="evidence" value="ECO:0007669"/>
    <property type="project" value="UniProtKB-KW"/>
</dbReference>
<reference evidence="5 6" key="1">
    <citation type="journal article" date="2018" name="Gigascience">
        <title>Genomes of trombidid mites reveal novel predicted allergens and laterally-transferred genes associated with secondary metabolism.</title>
        <authorList>
            <person name="Dong X."/>
            <person name="Chaisiri K."/>
            <person name="Xia D."/>
            <person name="Armstrong S.D."/>
            <person name="Fang Y."/>
            <person name="Donnelly M.J."/>
            <person name="Kadowaki T."/>
            <person name="McGarry J.W."/>
            <person name="Darby A.C."/>
            <person name="Makepeace B.L."/>
        </authorList>
    </citation>
    <scope>NUCLEOTIDE SEQUENCE [LARGE SCALE GENOMIC DNA]</scope>
    <source>
        <strain evidence="5">UoL-UT</strain>
    </source>
</reference>
<dbReference type="PANTHER" id="PTHR24369">
    <property type="entry name" value="ANTIGEN BSP, PUTATIVE-RELATED"/>
    <property type="match status" value="1"/>
</dbReference>
<dbReference type="SUPFAM" id="SSF52058">
    <property type="entry name" value="L domain-like"/>
    <property type="match status" value="1"/>
</dbReference>
<dbReference type="SMART" id="SM00369">
    <property type="entry name" value="LRR_TYP"/>
    <property type="match status" value="3"/>
</dbReference>